<reference evidence="3" key="2">
    <citation type="submission" date="2025-08" db="UniProtKB">
        <authorList>
            <consortium name="RefSeq"/>
        </authorList>
    </citation>
    <scope>IDENTIFICATION</scope>
    <source>
        <tissue evidence="3">Leaf</tissue>
    </source>
</reference>
<dbReference type="Pfam" id="PF24626">
    <property type="entry name" value="SH3_Tf2-1"/>
    <property type="match status" value="1"/>
</dbReference>
<dbReference type="InterPro" id="IPR056924">
    <property type="entry name" value="SH3_Tf2-1"/>
</dbReference>
<dbReference type="OrthoDB" id="1931063at2759"/>
<name>A0A1U7XG70_NICSY</name>
<organism evidence="2 3">
    <name type="scientific">Nicotiana sylvestris</name>
    <name type="common">Wood tobacco</name>
    <name type="synonym">South American tobacco</name>
    <dbReference type="NCBI Taxonomy" id="4096"/>
    <lineage>
        <taxon>Eukaryota</taxon>
        <taxon>Viridiplantae</taxon>
        <taxon>Streptophyta</taxon>
        <taxon>Embryophyta</taxon>
        <taxon>Tracheophyta</taxon>
        <taxon>Spermatophyta</taxon>
        <taxon>Magnoliopsida</taxon>
        <taxon>eudicotyledons</taxon>
        <taxon>Gunneridae</taxon>
        <taxon>Pentapetalae</taxon>
        <taxon>asterids</taxon>
        <taxon>lamiids</taxon>
        <taxon>Solanales</taxon>
        <taxon>Solanaceae</taxon>
        <taxon>Nicotianoideae</taxon>
        <taxon>Nicotianeae</taxon>
        <taxon>Nicotiana</taxon>
    </lineage>
</organism>
<dbReference type="RefSeq" id="XP_009788656.1">
    <property type="nucleotide sequence ID" value="XM_009790354.1"/>
</dbReference>
<protein>
    <submittedName>
        <fullName evidence="3">Uncharacterized protein LOC104236435</fullName>
    </submittedName>
</protein>
<dbReference type="PANTHER" id="PTHR46148:SF60">
    <property type="entry name" value="CHROMO DOMAIN-CONTAINING PROTEIN"/>
    <property type="match status" value="1"/>
</dbReference>
<evidence type="ECO:0000313" key="2">
    <source>
        <dbReference type="Proteomes" id="UP000189701"/>
    </source>
</evidence>
<keyword evidence="2" id="KW-1185">Reference proteome</keyword>
<accession>A0A1U7XG70</accession>
<dbReference type="Proteomes" id="UP000189701">
    <property type="component" value="Unplaced"/>
</dbReference>
<sequence length="128" mass="14475">MVGEKFLLKVSQMKGIMRFGKKGKLSPRFIGPFEVMRGVGEIAYALALPPSLLGVHPDLHMSMLRRYHADKSHVLDFSTIQLDESLGYEDELVAIIDRRVCQLRSKKIFAVFVLSRPVWDSELGNNSV</sequence>
<gene>
    <name evidence="3" type="primary">LOC104236435</name>
</gene>
<dbReference type="eggNOG" id="KOG0017">
    <property type="taxonomic scope" value="Eukaryota"/>
</dbReference>
<reference evidence="2" key="1">
    <citation type="journal article" date="2013" name="Genome Biol.">
        <title>Reference genomes and transcriptomes of Nicotiana sylvestris and Nicotiana tomentosiformis.</title>
        <authorList>
            <person name="Sierro N."/>
            <person name="Battey J.N."/>
            <person name="Ouadi S."/>
            <person name="Bovet L."/>
            <person name="Goepfert S."/>
            <person name="Bakaher N."/>
            <person name="Peitsch M.C."/>
            <person name="Ivanov N.V."/>
        </authorList>
    </citation>
    <scope>NUCLEOTIDE SEQUENCE [LARGE SCALE GENOMIC DNA]</scope>
</reference>
<evidence type="ECO:0000313" key="3">
    <source>
        <dbReference type="RefSeq" id="XP_009788656.1"/>
    </source>
</evidence>
<dbReference type="AlphaFoldDB" id="A0A1U7XG70"/>
<dbReference type="PANTHER" id="PTHR46148">
    <property type="entry name" value="CHROMO DOMAIN-CONTAINING PROTEIN"/>
    <property type="match status" value="1"/>
</dbReference>
<feature type="domain" description="Tf2-1-like SH3-like" evidence="1">
    <location>
        <begin position="3"/>
        <end position="68"/>
    </location>
</feature>
<evidence type="ECO:0000259" key="1">
    <source>
        <dbReference type="Pfam" id="PF24626"/>
    </source>
</evidence>
<proteinExistence type="predicted"/>